<dbReference type="SUPFAM" id="SSF81660">
    <property type="entry name" value="Metal cation-transporting ATPase, ATP-binding domain N"/>
    <property type="match status" value="1"/>
</dbReference>
<keyword evidence="4" id="KW-0812">Transmembrane</keyword>
<evidence type="ECO:0000256" key="5">
    <source>
        <dbReference type="ARBA" id="ARBA00022701"/>
    </source>
</evidence>
<evidence type="ECO:0000256" key="12">
    <source>
        <dbReference type="ARBA" id="ARBA00023175"/>
    </source>
</evidence>
<dbReference type="GO" id="GO:0006874">
    <property type="term" value="P:intracellular calcium ion homeostasis"/>
    <property type="evidence" value="ECO:0007669"/>
    <property type="project" value="TreeGrafter"/>
</dbReference>
<evidence type="ECO:0000256" key="14">
    <source>
        <dbReference type="SAM" id="Coils"/>
    </source>
</evidence>
<evidence type="ECO:0000256" key="6">
    <source>
        <dbReference type="ARBA" id="ARBA00022741"/>
    </source>
</evidence>
<keyword evidence="13" id="KW-0206">Cytoskeleton</keyword>
<keyword evidence="6" id="KW-0547">Nucleotide-binding</keyword>
<keyword evidence="11" id="KW-0472">Membrane</keyword>
<dbReference type="Proteomes" id="UP000184330">
    <property type="component" value="Unassembled WGS sequence"/>
</dbReference>
<dbReference type="Gene3D" id="1.20.1110.10">
    <property type="entry name" value="Calcium-transporting ATPase, transmembrane domain"/>
    <property type="match status" value="1"/>
</dbReference>
<protein>
    <submittedName>
        <fullName evidence="16">Uncharacterized protein</fullName>
    </submittedName>
</protein>
<keyword evidence="8" id="KW-0460">Magnesium</keyword>
<dbReference type="CDD" id="cd23649">
    <property type="entry name" value="Khc_CBD_cc"/>
    <property type="match status" value="1"/>
</dbReference>
<dbReference type="NCBIfam" id="TIGR01494">
    <property type="entry name" value="ATPase_P-type"/>
    <property type="match status" value="1"/>
</dbReference>
<dbReference type="GO" id="GO:0005388">
    <property type="term" value="F:P-type calcium transporter activity"/>
    <property type="evidence" value="ECO:0007669"/>
    <property type="project" value="TreeGrafter"/>
</dbReference>
<sequence length="662" mass="73972">MEALNVERSNTKTVEVIPFDSINKSMAVVVALKSGYRLYVTGASEVILRKCTRVIWDPSYDFLSIGMSATSTEYLSQIITDYSLRTIGLAYRDFEQWPPSSVQLQIAEGNETKANAIFEDLSCSAFILDTSAGDTAMEGAEFRRLSTTEMDKIIPHLRVLPPFLKSIIRSIWHLTRVLARSSSQDKRTLVTRLKELGEVVAMTGDRTNDALALKAADVSFSMGVSGTEVAREASSIVLMDDNFASMVISIMWGRAFQITVTITSVMLTAISAMANTEEQSLWRLQHDVPNIVLCRQPLFAVLVPPKLSSNSNIPVHQPSDNASSASTRNTVDVTQPQDYETKEANENGRSIASVPRIFKETSNDCCGEELKKIKKIGETTEMVAGFCLEGHQFSNMDKNIAHFIQANRSSARADYLDVADVKEIKDCLQQSSSDTGNLKDKFFENPNASIPESIEKSSEKGRQESPDSPTDTMKTHLDCEPPTQMVKRKTVLQQIVDLKACHKFLRRDLQNRCERVVELELSLDEEREKYQKLLHSSKERHLFKKIAFFGRNIEHLTNGARQLSEQNRILRKEAAIKERKLIARDERIKSLEALSQGSQEKLAAANHRFEVQVTAIKERLDAARIPHECSHGANGGNSARRVQKERGTEVGGRAEGGRGRRG</sequence>
<feature type="coiled-coil region" evidence="14">
    <location>
        <begin position="516"/>
        <end position="580"/>
    </location>
</feature>
<evidence type="ECO:0000256" key="4">
    <source>
        <dbReference type="ARBA" id="ARBA00022692"/>
    </source>
</evidence>
<dbReference type="InterPro" id="IPR023299">
    <property type="entry name" value="ATPase_P-typ_cyto_dom_N"/>
</dbReference>
<evidence type="ECO:0000256" key="2">
    <source>
        <dbReference type="ARBA" id="ARBA00004245"/>
    </source>
</evidence>
<keyword evidence="3" id="KW-0963">Cytoplasm</keyword>
<evidence type="ECO:0000256" key="9">
    <source>
        <dbReference type="ARBA" id="ARBA00022989"/>
    </source>
</evidence>
<dbReference type="GO" id="GO:0005524">
    <property type="term" value="F:ATP binding"/>
    <property type="evidence" value="ECO:0007669"/>
    <property type="project" value="InterPro"/>
</dbReference>
<evidence type="ECO:0000256" key="11">
    <source>
        <dbReference type="ARBA" id="ARBA00023136"/>
    </source>
</evidence>
<dbReference type="Gene3D" id="3.40.1110.10">
    <property type="entry name" value="Calcium-transporting ATPase, cytoplasmic domain N"/>
    <property type="match status" value="1"/>
</dbReference>
<proteinExistence type="predicted"/>
<keyword evidence="7" id="KW-0067">ATP-binding</keyword>
<dbReference type="GO" id="GO:0005886">
    <property type="term" value="C:plasma membrane"/>
    <property type="evidence" value="ECO:0007669"/>
    <property type="project" value="TreeGrafter"/>
</dbReference>
<organism evidence="16 17">
    <name type="scientific">Phialocephala subalpina</name>
    <dbReference type="NCBI Taxonomy" id="576137"/>
    <lineage>
        <taxon>Eukaryota</taxon>
        <taxon>Fungi</taxon>
        <taxon>Dikarya</taxon>
        <taxon>Ascomycota</taxon>
        <taxon>Pezizomycotina</taxon>
        <taxon>Leotiomycetes</taxon>
        <taxon>Helotiales</taxon>
        <taxon>Mollisiaceae</taxon>
        <taxon>Phialocephala</taxon>
        <taxon>Phialocephala fortinii species complex</taxon>
    </lineage>
</organism>
<evidence type="ECO:0000256" key="10">
    <source>
        <dbReference type="ARBA" id="ARBA00023054"/>
    </source>
</evidence>
<keyword evidence="17" id="KW-1185">Reference proteome</keyword>
<dbReference type="InterPro" id="IPR036412">
    <property type="entry name" value="HAD-like_sf"/>
</dbReference>
<evidence type="ECO:0000256" key="8">
    <source>
        <dbReference type="ARBA" id="ARBA00022842"/>
    </source>
</evidence>
<dbReference type="Gene3D" id="3.40.50.1000">
    <property type="entry name" value="HAD superfamily/HAD-like"/>
    <property type="match status" value="1"/>
</dbReference>
<keyword evidence="9" id="KW-1133">Transmembrane helix</keyword>
<name>A0A1L7XC75_9HELO</name>
<keyword evidence="5" id="KW-0493">Microtubule</keyword>
<accession>A0A1L7XC75</accession>
<feature type="region of interest" description="Disordered" evidence="15">
    <location>
        <begin position="437"/>
        <end position="480"/>
    </location>
</feature>
<comment type="subcellular location">
    <subcellularLocation>
        <location evidence="2">Cytoplasm</location>
        <location evidence="2">Cytoskeleton</location>
    </subcellularLocation>
    <subcellularLocation>
        <location evidence="1">Endomembrane system</location>
        <topology evidence="1">Multi-pass membrane protein</topology>
    </subcellularLocation>
</comment>
<dbReference type="GO" id="GO:0012505">
    <property type="term" value="C:endomembrane system"/>
    <property type="evidence" value="ECO:0007669"/>
    <property type="project" value="UniProtKB-SubCell"/>
</dbReference>
<evidence type="ECO:0000256" key="7">
    <source>
        <dbReference type="ARBA" id="ARBA00022840"/>
    </source>
</evidence>
<dbReference type="EMBL" id="FJOG01000021">
    <property type="protein sequence ID" value="CZR62631.1"/>
    <property type="molecule type" value="Genomic_DNA"/>
</dbReference>
<dbReference type="PANTHER" id="PTHR24093">
    <property type="entry name" value="CATION TRANSPORTING ATPASE"/>
    <property type="match status" value="1"/>
</dbReference>
<feature type="region of interest" description="Disordered" evidence="15">
    <location>
        <begin position="627"/>
        <end position="662"/>
    </location>
</feature>
<evidence type="ECO:0000256" key="13">
    <source>
        <dbReference type="ARBA" id="ARBA00023212"/>
    </source>
</evidence>
<dbReference type="OrthoDB" id="3352408at2759"/>
<dbReference type="AlphaFoldDB" id="A0A1L7XC75"/>
<reference evidence="16 17" key="1">
    <citation type="submission" date="2016-03" db="EMBL/GenBank/DDBJ databases">
        <authorList>
            <person name="Ploux O."/>
        </authorList>
    </citation>
    <scope>NUCLEOTIDE SEQUENCE [LARGE SCALE GENOMIC DNA]</scope>
    <source>
        <strain evidence="16 17">UAMH 11012</strain>
    </source>
</reference>
<evidence type="ECO:0000256" key="15">
    <source>
        <dbReference type="SAM" id="MobiDB-lite"/>
    </source>
</evidence>
<keyword evidence="12" id="KW-0505">Motor protein</keyword>
<evidence type="ECO:0000313" key="16">
    <source>
        <dbReference type="EMBL" id="CZR62631.1"/>
    </source>
</evidence>
<evidence type="ECO:0000256" key="1">
    <source>
        <dbReference type="ARBA" id="ARBA00004127"/>
    </source>
</evidence>
<evidence type="ECO:0000313" key="17">
    <source>
        <dbReference type="Proteomes" id="UP000184330"/>
    </source>
</evidence>
<evidence type="ECO:0000256" key="3">
    <source>
        <dbReference type="ARBA" id="ARBA00022490"/>
    </source>
</evidence>
<dbReference type="InterPro" id="IPR001757">
    <property type="entry name" value="P_typ_ATPase"/>
</dbReference>
<dbReference type="InterPro" id="IPR059182">
    <property type="entry name" value="Khc_C"/>
</dbReference>
<dbReference type="Pfam" id="PF13246">
    <property type="entry name" value="Cation_ATPase"/>
    <property type="match status" value="1"/>
</dbReference>
<feature type="compositionally biased region" description="Basic and acidic residues" evidence="15">
    <location>
        <begin position="453"/>
        <end position="465"/>
    </location>
</feature>
<keyword evidence="10 14" id="KW-0175">Coiled coil</keyword>
<dbReference type="PANTHER" id="PTHR24093:SF369">
    <property type="entry name" value="CALCIUM-TRANSPORTING ATPASE"/>
    <property type="match status" value="1"/>
</dbReference>
<gene>
    <name evidence="16" type="ORF">PAC_12528</name>
</gene>
<dbReference type="STRING" id="576137.A0A1L7XC75"/>
<dbReference type="GO" id="GO:0016887">
    <property type="term" value="F:ATP hydrolysis activity"/>
    <property type="evidence" value="ECO:0007669"/>
    <property type="project" value="InterPro"/>
</dbReference>
<dbReference type="PRINTS" id="PR00119">
    <property type="entry name" value="CATATPASE"/>
</dbReference>
<dbReference type="InterPro" id="IPR023214">
    <property type="entry name" value="HAD_sf"/>
</dbReference>
<dbReference type="SUPFAM" id="SSF56784">
    <property type="entry name" value="HAD-like"/>
    <property type="match status" value="1"/>
</dbReference>
<feature type="region of interest" description="Disordered" evidence="15">
    <location>
        <begin position="310"/>
        <end position="335"/>
    </location>
</feature>